<name>W4I8V5_PLAFA</name>
<proteinExistence type="predicted"/>
<sequence>MSSGIYGAHKSCDGTNRMLKSLNREKKVDNLSYIKNILQQQLFPKEKTGESLSYMNQIQKLPFKRSRIIHTSDAIKEIVQIYLCIYFYLLCTEDSYIYIYI</sequence>
<dbReference type="EMBL" id="KI926126">
    <property type="protein sequence ID" value="ETW39484.1"/>
    <property type="molecule type" value="Genomic_DNA"/>
</dbReference>
<dbReference type="PANTHER" id="PTHR37000">
    <property type="entry name" value="MUCIN-22"/>
    <property type="match status" value="1"/>
</dbReference>
<dbReference type="Proteomes" id="UP000019114">
    <property type="component" value="Unassembled WGS sequence"/>
</dbReference>
<accession>W4I8V5</accession>
<dbReference type="PANTHER" id="PTHR37000:SF3">
    <property type="entry name" value="MUCIN-22"/>
    <property type="match status" value="1"/>
</dbReference>
<dbReference type="InterPro" id="IPR053330">
    <property type="entry name" value="Mucin-22-like"/>
</dbReference>
<evidence type="ECO:0000313" key="2">
    <source>
        <dbReference type="Proteomes" id="UP000019114"/>
    </source>
</evidence>
<reference evidence="1 2" key="1">
    <citation type="submission" date="2013-02" db="EMBL/GenBank/DDBJ databases">
        <title>The Genome Annotation of Plasmodium falciparum NF135/5.C10.</title>
        <authorList>
            <consortium name="The Broad Institute Genome Sequencing Platform"/>
            <consortium name="The Broad Institute Genome Sequencing Center for Infectious Disease"/>
            <person name="Neafsey D."/>
            <person name="Hoffman S."/>
            <person name="Volkman S."/>
            <person name="Rosenthal P."/>
            <person name="Walker B."/>
            <person name="Young S.K."/>
            <person name="Zeng Q."/>
            <person name="Gargeya S."/>
            <person name="Fitzgerald M."/>
            <person name="Haas B."/>
            <person name="Abouelleil A."/>
            <person name="Allen A.W."/>
            <person name="Alvarado L."/>
            <person name="Arachchi H.M."/>
            <person name="Berlin A.M."/>
            <person name="Chapman S.B."/>
            <person name="Gainer-Dewar J."/>
            <person name="Goldberg J."/>
            <person name="Griggs A."/>
            <person name="Gujja S."/>
            <person name="Hansen M."/>
            <person name="Howarth C."/>
            <person name="Imamovic A."/>
            <person name="Ireland A."/>
            <person name="Larimer J."/>
            <person name="McCowan C."/>
            <person name="Murphy C."/>
            <person name="Pearson M."/>
            <person name="Poon T.W."/>
            <person name="Priest M."/>
            <person name="Roberts A."/>
            <person name="Saif S."/>
            <person name="Shea T."/>
            <person name="Sisk P."/>
            <person name="Sykes S."/>
            <person name="Wortman J."/>
            <person name="Nusbaum C."/>
            <person name="Birren B."/>
        </authorList>
    </citation>
    <scope>NUCLEOTIDE SEQUENCE [LARGE SCALE GENOMIC DNA]</scope>
    <source>
        <strain evidence="1 2">NF135/5.C10</strain>
    </source>
</reference>
<protein>
    <submittedName>
        <fullName evidence="1">Uncharacterized protein</fullName>
    </submittedName>
</protein>
<dbReference type="AlphaFoldDB" id="W4I8V5"/>
<organism evidence="1 2">
    <name type="scientific">Plasmodium falciparum NF135/5.C10</name>
    <dbReference type="NCBI Taxonomy" id="1036726"/>
    <lineage>
        <taxon>Eukaryota</taxon>
        <taxon>Sar</taxon>
        <taxon>Alveolata</taxon>
        <taxon>Apicomplexa</taxon>
        <taxon>Aconoidasida</taxon>
        <taxon>Haemosporida</taxon>
        <taxon>Plasmodiidae</taxon>
        <taxon>Plasmodium</taxon>
        <taxon>Plasmodium (Laverania)</taxon>
    </lineage>
</organism>
<evidence type="ECO:0000313" key="1">
    <source>
        <dbReference type="EMBL" id="ETW39484.1"/>
    </source>
</evidence>
<gene>
    <name evidence="1" type="ORF">PFNF135_05517</name>
</gene>
<reference evidence="1 2" key="2">
    <citation type="submission" date="2013-02" db="EMBL/GenBank/DDBJ databases">
        <title>The Genome Sequence of Plasmodium falciparum NF135/5.C10.</title>
        <authorList>
            <consortium name="The Broad Institute Genome Sequencing Platform"/>
            <consortium name="The Broad Institute Genome Sequencing Center for Infectious Disease"/>
            <person name="Neafsey D."/>
            <person name="Cheeseman I."/>
            <person name="Volkman S."/>
            <person name="Adams J."/>
            <person name="Walker B."/>
            <person name="Young S.K."/>
            <person name="Zeng Q."/>
            <person name="Gargeya S."/>
            <person name="Fitzgerald M."/>
            <person name="Haas B."/>
            <person name="Abouelleil A."/>
            <person name="Alvarado L."/>
            <person name="Arachchi H.M."/>
            <person name="Berlin A.M."/>
            <person name="Chapman S.B."/>
            <person name="Dewar J."/>
            <person name="Goldberg J."/>
            <person name="Griggs A."/>
            <person name="Gujja S."/>
            <person name="Hansen M."/>
            <person name="Howarth C."/>
            <person name="Imamovic A."/>
            <person name="Larimer J."/>
            <person name="McCowan C."/>
            <person name="Murphy C."/>
            <person name="Neiman D."/>
            <person name="Pearson M."/>
            <person name="Priest M."/>
            <person name="Roberts A."/>
            <person name="Saif S."/>
            <person name="Shea T."/>
            <person name="Sisk P."/>
            <person name="Sykes S."/>
            <person name="Wortman J."/>
            <person name="Nusbaum C."/>
            <person name="Birren B."/>
        </authorList>
    </citation>
    <scope>NUCLEOTIDE SEQUENCE [LARGE SCALE GENOMIC DNA]</scope>
    <source>
        <strain evidence="1 2">NF135/5.C10</strain>
    </source>
</reference>